<evidence type="ECO:0000313" key="3">
    <source>
        <dbReference type="Proteomes" id="UP000254454"/>
    </source>
</evidence>
<dbReference type="AlphaFoldDB" id="A0A370V343"/>
<proteinExistence type="predicted"/>
<dbReference type="Proteomes" id="UP000277464">
    <property type="component" value="Chromosome"/>
</dbReference>
<protein>
    <submittedName>
        <fullName evidence="1">Uncharacterized protein</fullName>
    </submittedName>
</protein>
<reference evidence="2 4" key="2">
    <citation type="submission" date="2018-12" db="EMBL/GenBank/DDBJ databases">
        <authorList>
            <consortium name="Pathogen Informatics"/>
        </authorList>
    </citation>
    <scope>NUCLEOTIDE SEQUENCE [LARGE SCALE GENOMIC DNA]</scope>
    <source>
        <strain evidence="2 4">NCTC8196</strain>
    </source>
</reference>
<name>A0A370V343_9ESCH</name>
<dbReference type="EMBL" id="LR134270">
    <property type="protein sequence ID" value="VED77512.1"/>
    <property type="molecule type" value="Genomic_DNA"/>
</dbReference>
<evidence type="ECO:0000313" key="4">
    <source>
        <dbReference type="Proteomes" id="UP000277464"/>
    </source>
</evidence>
<sequence>MNLNIRLFTYSGKSHLNYQHINNGLPKIDHPYTAFCF</sequence>
<dbReference type="EMBL" id="QONO01000195">
    <property type="protein sequence ID" value="RDR23259.1"/>
    <property type="molecule type" value="Genomic_DNA"/>
</dbReference>
<gene>
    <name evidence="1" type="ORF">C4A13_01079</name>
    <name evidence="2" type="ORF">NCTC8196_02081</name>
</gene>
<evidence type="ECO:0000313" key="2">
    <source>
        <dbReference type="EMBL" id="VED77512.1"/>
    </source>
</evidence>
<accession>A0A370V343</accession>
<evidence type="ECO:0000313" key="1">
    <source>
        <dbReference type="EMBL" id="RDR23259.1"/>
    </source>
</evidence>
<organism evidence="1 3">
    <name type="scientific">Escherichia marmotae</name>
    <dbReference type="NCBI Taxonomy" id="1499973"/>
    <lineage>
        <taxon>Bacteria</taxon>
        <taxon>Pseudomonadati</taxon>
        <taxon>Pseudomonadota</taxon>
        <taxon>Gammaproteobacteria</taxon>
        <taxon>Enterobacterales</taxon>
        <taxon>Enterobacteriaceae</taxon>
        <taxon>Escherichia</taxon>
    </lineage>
</organism>
<dbReference type="Proteomes" id="UP000254454">
    <property type="component" value="Unassembled WGS sequence"/>
</dbReference>
<reference evidence="1 3" key="1">
    <citation type="submission" date="2018-06" db="EMBL/GenBank/DDBJ databases">
        <title>Recombination Drives Gene Content and Phenotype Evolution in Wild Type E. coli Strains.</title>
        <authorList>
            <person name="Field C.M."/>
            <person name="Silander O.K."/>
            <person name="Van Nimwegen E."/>
        </authorList>
    </citation>
    <scope>NUCLEOTIDE SEQUENCE [LARGE SCALE GENOMIC DNA]</scope>
    <source>
        <strain evidence="1 3">SC344</strain>
    </source>
</reference>